<dbReference type="Pfam" id="PF00440">
    <property type="entry name" value="TetR_N"/>
    <property type="match status" value="1"/>
</dbReference>
<dbReference type="PANTHER" id="PTHR30055:SF234">
    <property type="entry name" value="HTH-TYPE TRANSCRIPTIONAL REGULATOR BETI"/>
    <property type="match status" value="1"/>
</dbReference>
<dbReference type="Gene3D" id="1.10.357.10">
    <property type="entry name" value="Tetracycline Repressor, domain 2"/>
    <property type="match status" value="1"/>
</dbReference>
<evidence type="ECO:0000256" key="1">
    <source>
        <dbReference type="ARBA" id="ARBA00022491"/>
    </source>
</evidence>
<dbReference type="InterPro" id="IPR009057">
    <property type="entry name" value="Homeodomain-like_sf"/>
</dbReference>
<protein>
    <submittedName>
        <fullName evidence="8">HTH-type transcriptional regulator RutR</fullName>
    </submittedName>
</protein>
<feature type="compositionally biased region" description="Low complexity" evidence="6">
    <location>
        <begin position="19"/>
        <end position="30"/>
    </location>
</feature>
<dbReference type="AlphaFoldDB" id="A0A0M2HRW5"/>
<feature type="domain" description="HTH tetR-type" evidence="7">
    <location>
        <begin position="42"/>
        <end position="102"/>
    </location>
</feature>
<organism evidence="8 9">
    <name type="scientific">Microbacterium hydrocarbonoxydans</name>
    <dbReference type="NCBI Taxonomy" id="273678"/>
    <lineage>
        <taxon>Bacteria</taxon>
        <taxon>Bacillati</taxon>
        <taxon>Actinomycetota</taxon>
        <taxon>Actinomycetes</taxon>
        <taxon>Micrococcales</taxon>
        <taxon>Microbacteriaceae</taxon>
        <taxon>Microbacterium</taxon>
    </lineage>
</organism>
<evidence type="ECO:0000256" key="4">
    <source>
        <dbReference type="ARBA" id="ARBA00023163"/>
    </source>
</evidence>
<evidence type="ECO:0000256" key="2">
    <source>
        <dbReference type="ARBA" id="ARBA00023015"/>
    </source>
</evidence>
<dbReference type="EMBL" id="JYJB01000009">
    <property type="protein sequence ID" value="KJL47203.1"/>
    <property type="molecule type" value="Genomic_DNA"/>
</dbReference>
<dbReference type="GO" id="GO:0000976">
    <property type="term" value="F:transcription cis-regulatory region binding"/>
    <property type="evidence" value="ECO:0007669"/>
    <property type="project" value="TreeGrafter"/>
</dbReference>
<dbReference type="PANTHER" id="PTHR30055">
    <property type="entry name" value="HTH-TYPE TRANSCRIPTIONAL REGULATOR RUTR"/>
    <property type="match status" value="1"/>
</dbReference>
<feature type="DNA-binding region" description="H-T-H motif" evidence="5">
    <location>
        <begin position="65"/>
        <end position="84"/>
    </location>
</feature>
<evidence type="ECO:0000313" key="8">
    <source>
        <dbReference type="EMBL" id="KJL47203.1"/>
    </source>
</evidence>
<keyword evidence="4" id="KW-0804">Transcription</keyword>
<proteinExistence type="predicted"/>
<dbReference type="InterPro" id="IPR036271">
    <property type="entry name" value="Tet_transcr_reg_TetR-rel_C_sf"/>
</dbReference>
<gene>
    <name evidence="8" type="primary">rutR_3</name>
    <name evidence="8" type="ORF">RS84_01992</name>
</gene>
<evidence type="ECO:0000256" key="6">
    <source>
        <dbReference type="SAM" id="MobiDB-lite"/>
    </source>
</evidence>
<evidence type="ECO:0000256" key="3">
    <source>
        <dbReference type="ARBA" id="ARBA00023125"/>
    </source>
</evidence>
<dbReference type="RefSeq" id="WP_235281452.1">
    <property type="nucleotide sequence ID" value="NZ_JYJB01000009.1"/>
</dbReference>
<evidence type="ECO:0000259" key="7">
    <source>
        <dbReference type="PROSITE" id="PS50977"/>
    </source>
</evidence>
<dbReference type="SUPFAM" id="SSF46689">
    <property type="entry name" value="Homeodomain-like"/>
    <property type="match status" value="1"/>
</dbReference>
<dbReference type="STRING" id="273678.RS84_01992"/>
<dbReference type="Pfam" id="PF13977">
    <property type="entry name" value="TetR_C_6"/>
    <property type="match status" value="1"/>
</dbReference>
<keyword evidence="1" id="KW-0678">Repressor</keyword>
<dbReference type="GO" id="GO:0003700">
    <property type="term" value="F:DNA-binding transcription factor activity"/>
    <property type="evidence" value="ECO:0007669"/>
    <property type="project" value="TreeGrafter"/>
</dbReference>
<dbReference type="InterPro" id="IPR001647">
    <property type="entry name" value="HTH_TetR"/>
</dbReference>
<name>A0A0M2HRW5_9MICO</name>
<dbReference type="SUPFAM" id="SSF48498">
    <property type="entry name" value="Tetracyclin repressor-like, C-terminal domain"/>
    <property type="match status" value="1"/>
</dbReference>
<keyword evidence="2" id="KW-0805">Transcription regulation</keyword>
<sequence length="268" mass="29269">MRGPEKTRDDAENWDTVTAMTNASTSTNTAPRRARGEYAKTRKRREAILDAALEVFAEGGYRAGSLREVAQRVGISEAGLLHHFPNKVALLEAVLDRRDDRSRAMVPFDPDNGAAMMRGLVRLAAYNASVPGVVELFCTLSAEATSVDHPAHAYFVRRYIYTRTNVEAGFANLESQGLMRPGVTPYRAAVALIAIMDGLQVQWLLDRTVVDMAEEVRALISSFVDIDWDAEDRVDPPTETSEPDAGEPTGSADTDPVAPAADETEDAE</sequence>
<reference evidence="8 9" key="1">
    <citation type="submission" date="2015-02" db="EMBL/GenBank/DDBJ databases">
        <title>Draft genome sequences of ten Microbacterium spp. with emphasis on heavy metal contaminated environments.</title>
        <authorList>
            <person name="Corretto E."/>
        </authorList>
    </citation>
    <scope>NUCLEOTIDE SEQUENCE [LARGE SCALE GENOMIC DNA]</scope>
    <source>
        <strain evidence="8 9">SA35</strain>
    </source>
</reference>
<dbReference type="PROSITE" id="PS50977">
    <property type="entry name" value="HTH_TETR_2"/>
    <property type="match status" value="1"/>
</dbReference>
<keyword evidence="3 5" id="KW-0238">DNA-binding</keyword>
<comment type="caution">
    <text evidence="8">The sequence shown here is derived from an EMBL/GenBank/DDBJ whole genome shotgun (WGS) entry which is preliminary data.</text>
</comment>
<keyword evidence="9" id="KW-1185">Reference proteome</keyword>
<accession>A0A0M2HRW5</accession>
<dbReference type="InterPro" id="IPR039538">
    <property type="entry name" value="BetI_C"/>
</dbReference>
<dbReference type="PATRIC" id="fig|273678.4.peg.1992"/>
<dbReference type="Proteomes" id="UP000033900">
    <property type="component" value="Unassembled WGS sequence"/>
</dbReference>
<dbReference type="InterPro" id="IPR050109">
    <property type="entry name" value="HTH-type_TetR-like_transc_reg"/>
</dbReference>
<evidence type="ECO:0000256" key="5">
    <source>
        <dbReference type="PROSITE-ProRule" id="PRU00335"/>
    </source>
</evidence>
<evidence type="ECO:0000313" key="9">
    <source>
        <dbReference type="Proteomes" id="UP000033900"/>
    </source>
</evidence>
<feature type="region of interest" description="Disordered" evidence="6">
    <location>
        <begin position="19"/>
        <end position="39"/>
    </location>
</feature>
<feature type="region of interest" description="Disordered" evidence="6">
    <location>
        <begin position="230"/>
        <end position="268"/>
    </location>
</feature>
<dbReference type="PRINTS" id="PR00455">
    <property type="entry name" value="HTHTETR"/>
</dbReference>